<evidence type="ECO:0000256" key="1">
    <source>
        <dbReference type="SAM" id="Phobius"/>
    </source>
</evidence>
<evidence type="ECO:0000313" key="2">
    <source>
        <dbReference type="EMBL" id="QHT78905.1"/>
    </source>
</evidence>
<feature type="transmembrane region" description="Helical" evidence="1">
    <location>
        <begin position="12"/>
        <end position="33"/>
    </location>
</feature>
<sequence>MARKGTGDYDMIIIIEWITLIIIFVYILFYGSVFEISYPKQIVELYPYPWWRILIVILVIIGSIWSPRIGLAMALGVFLYLNDMDILTSPFLNIE</sequence>
<proteinExistence type="predicted"/>
<keyword evidence="1" id="KW-1133">Transmembrane helix</keyword>
<protein>
    <submittedName>
        <fullName evidence="2">Uncharacterized protein</fullName>
    </submittedName>
</protein>
<reference evidence="2" key="1">
    <citation type="journal article" date="2020" name="Nature">
        <title>Giant virus diversity and host interactions through global metagenomics.</title>
        <authorList>
            <person name="Schulz F."/>
            <person name="Roux S."/>
            <person name="Paez-Espino D."/>
            <person name="Jungbluth S."/>
            <person name="Walsh D.A."/>
            <person name="Denef V.J."/>
            <person name="McMahon K.D."/>
            <person name="Konstantinidis K.T."/>
            <person name="Eloe-Fadrosh E.A."/>
            <person name="Kyrpides N.C."/>
            <person name="Woyke T."/>
        </authorList>
    </citation>
    <scope>NUCLEOTIDE SEQUENCE</scope>
    <source>
        <strain evidence="2">GVMAG-M-3300023179-97</strain>
    </source>
</reference>
<keyword evidence="1" id="KW-0472">Membrane</keyword>
<name>A0A6C0HFI1_9ZZZZ</name>
<dbReference type="AlphaFoldDB" id="A0A6C0HFI1"/>
<feature type="transmembrane region" description="Helical" evidence="1">
    <location>
        <begin position="53"/>
        <end position="81"/>
    </location>
</feature>
<keyword evidence="1" id="KW-0812">Transmembrane</keyword>
<accession>A0A6C0HFI1</accession>
<dbReference type="EMBL" id="MN739942">
    <property type="protein sequence ID" value="QHT78905.1"/>
    <property type="molecule type" value="Genomic_DNA"/>
</dbReference>
<organism evidence="2">
    <name type="scientific">viral metagenome</name>
    <dbReference type="NCBI Taxonomy" id="1070528"/>
    <lineage>
        <taxon>unclassified sequences</taxon>
        <taxon>metagenomes</taxon>
        <taxon>organismal metagenomes</taxon>
    </lineage>
</organism>